<feature type="signal peptide" evidence="1">
    <location>
        <begin position="1"/>
        <end position="22"/>
    </location>
</feature>
<dbReference type="Pfam" id="PF13098">
    <property type="entry name" value="Thioredoxin_2"/>
    <property type="match status" value="1"/>
</dbReference>
<organism evidence="3 4">
    <name type="scientific">Teredinibacter turnerae (strain ATCC 39867 / T7901)</name>
    <dbReference type="NCBI Taxonomy" id="377629"/>
    <lineage>
        <taxon>Bacteria</taxon>
        <taxon>Pseudomonadati</taxon>
        <taxon>Pseudomonadota</taxon>
        <taxon>Gammaproteobacteria</taxon>
        <taxon>Cellvibrionales</taxon>
        <taxon>Cellvibrionaceae</taxon>
        <taxon>Teredinibacter</taxon>
    </lineage>
</organism>
<name>C5BTN3_TERTT</name>
<feature type="chain" id="PRO_5002948924" evidence="1">
    <location>
        <begin position="23"/>
        <end position="176"/>
    </location>
</feature>
<accession>C5BTN3</accession>
<dbReference type="STRING" id="377629.TERTU_3954"/>
<dbReference type="Gene3D" id="3.40.30.10">
    <property type="entry name" value="Glutaredoxin"/>
    <property type="match status" value="1"/>
</dbReference>
<dbReference type="PANTHER" id="PTHR42852">
    <property type="entry name" value="THIOL:DISULFIDE INTERCHANGE PROTEIN DSBE"/>
    <property type="match status" value="1"/>
</dbReference>
<protein>
    <submittedName>
        <fullName evidence="3">Thiol-disulfide oxidoreductase</fullName>
    </submittedName>
</protein>
<dbReference type="InterPro" id="IPR036249">
    <property type="entry name" value="Thioredoxin-like_sf"/>
</dbReference>
<dbReference type="InterPro" id="IPR050553">
    <property type="entry name" value="Thioredoxin_ResA/DsbE_sf"/>
</dbReference>
<dbReference type="OrthoDB" id="9799347at2"/>
<feature type="domain" description="Thioredoxin" evidence="2">
    <location>
        <begin position="27"/>
        <end position="164"/>
    </location>
</feature>
<evidence type="ECO:0000259" key="2">
    <source>
        <dbReference type="PROSITE" id="PS51352"/>
    </source>
</evidence>
<evidence type="ECO:0000313" key="3">
    <source>
        <dbReference type="EMBL" id="ACR10948.1"/>
    </source>
</evidence>
<dbReference type="AlphaFoldDB" id="C5BTN3"/>
<dbReference type="KEGG" id="ttu:TERTU_3954"/>
<sequence length="176" mass="20273">MFRLSLFVCVIACCIVARPSSADVHRLQEGDVAPDWMMTDIEGHNYSLYQELDSGRQVVMVFWSTWCKFCKVMLPEMNLFKQSLDDDTRIFALNIWESGDPVAYFDTRNIDIPLMLRADDIADRYKIDSTPGLVFIGTDKRIRYIRSSRENLSDTMRHLQLLVIKDRAKHASNSGG</sequence>
<keyword evidence="1" id="KW-0732">Signal</keyword>
<proteinExistence type="predicted"/>
<dbReference type="InterPro" id="IPR012336">
    <property type="entry name" value="Thioredoxin-like_fold"/>
</dbReference>
<reference evidence="3 4" key="1">
    <citation type="journal article" date="2009" name="PLoS ONE">
        <title>The complete genome of Teredinibacter turnerae T7901: an intracellular endosymbiont of marine wood-boring bivalves (shipworms).</title>
        <authorList>
            <person name="Yang J.C."/>
            <person name="Madupu R."/>
            <person name="Durkin A.S."/>
            <person name="Ekborg N.A."/>
            <person name="Pedamallu C.S."/>
            <person name="Hostetler J.B."/>
            <person name="Radune D."/>
            <person name="Toms B.S."/>
            <person name="Henrissat B."/>
            <person name="Coutinho P.M."/>
            <person name="Schwarz S."/>
            <person name="Field L."/>
            <person name="Trindade-Silva A.E."/>
            <person name="Soares C.A.G."/>
            <person name="Elshahawi S."/>
            <person name="Hanora A."/>
            <person name="Schmidt E.W."/>
            <person name="Haygood M.G."/>
            <person name="Posfai J."/>
            <person name="Benner J."/>
            <person name="Madinger C."/>
            <person name="Nove J."/>
            <person name="Anton B."/>
            <person name="Chaudhary K."/>
            <person name="Foster J."/>
            <person name="Holman A."/>
            <person name="Kumar S."/>
            <person name="Lessard P.A."/>
            <person name="Luyten Y.A."/>
            <person name="Slatko B."/>
            <person name="Wood N."/>
            <person name="Wu B."/>
            <person name="Teplitski M."/>
            <person name="Mougous J.D."/>
            <person name="Ward N."/>
            <person name="Eisen J.A."/>
            <person name="Badger J.H."/>
            <person name="Distel D.L."/>
        </authorList>
    </citation>
    <scope>NUCLEOTIDE SEQUENCE [LARGE SCALE GENOMIC DNA]</scope>
    <source>
        <strain evidence="4">ATCC 39867 / T7901</strain>
    </source>
</reference>
<dbReference type="EMBL" id="CP001614">
    <property type="protein sequence ID" value="ACR10948.1"/>
    <property type="molecule type" value="Genomic_DNA"/>
</dbReference>
<dbReference type="PANTHER" id="PTHR42852:SF17">
    <property type="entry name" value="THIOREDOXIN-LIKE PROTEIN HI_1115"/>
    <property type="match status" value="1"/>
</dbReference>
<dbReference type="InterPro" id="IPR013766">
    <property type="entry name" value="Thioredoxin_domain"/>
</dbReference>
<dbReference type="eggNOG" id="COG0526">
    <property type="taxonomic scope" value="Bacteria"/>
</dbReference>
<evidence type="ECO:0000256" key="1">
    <source>
        <dbReference type="SAM" id="SignalP"/>
    </source>
</evidence>
<dbReference type="CDD" id="cd02966">
    <property type="entry name" value="TlpA_like_family"/>
    <property type="match status" value="1"/>
</dbReference>
<dbReference type="Proteomes" id="UP000009080">
    <property type="component" value="Chromosome"/>
</dbReference>
<dbReference type="SUPFAM" id="SSF52833">
    <property type="entry name" value="Thioredoxin-like"/>
    <property type="match status" value="1"/>
</dbReference>
<keyword evidence="4" id="KW-1185">Reference proteome</keyword>
<evidence type="ECO:0000313" key="4">
    <source>
        <dbReference type="Proteomes" id="UP000009080"/>
    </source>
</evidence>
<gene>
    <name evidence="3" type="ordered locus">TERTU_3954</name>
</gene>
<dbReference type="HOGENOM" id="CLU_042529_11_4_6"/>
<dbReference type="RefSeq" id="WP_015817060.1">
    <property type="nucleotide sequence ID" value="NC_012997.1"/>
</dbReference>
<dbReference type="PROSITE" id="PS51352">
    <property type="entry name" value="THIOREDOXIN_2"/>
    <property type="match status" value="1"/>
</dbReference>